<feature type="region of interest" description="Disordered" evidence="5">
    <location>
        <begin position="1"/>
        <end position="76"/>
    </location>
</feature>
<feature type="non-terminal residue" evidence="8">
    <location>
        <position position="733"/>
    </location>
</feature>
<feature type="compositionally biased region" description="Pro residues" evidence="5">
    <location>
        <begin position="102"/>
        <end position="123"/>
    </location>
</feature>
<feature type="region of interest" description="Disordered" evidence="5">
    <location>
        <begin position="342"/>
        <end position="386"/>
    </location>
</feature>
<evidence type="ECO:0000256" key="5">
    <source>
        <dbReference type="SAM" id="MobiDB-lite"/>
    </source>
</evidence>
<dbReference type="PANTHER" id="PTHR45638">
    <property type="entry name" value="CYCLIC NUCLEOTIDE-GATED CATION CHANNEL SUBUNIT A"/>
    <property type="match status" value="1"/>
</dbReference>
<comment type="subcellular location">
    <subcellularLocation>
        <location evidence="1">Membrane</location>
        <topology evidence="1">Multi-pass membrane protein</topology>
    </subcellularLocation>
</comment>
<dbReference type="Pfam" id="PF00520">
    <property type="entry name" value="Ion_trans"/>
    <property type="match status" value="1"/>
</dbReference>
<proteinExistence type="predicted"/>
<protein>
    <recommendedName>
        <fullName evidence="7">Ion transport domain-containing protein</fullName>
    </recommendedName>
</protein>
<dbReference type="InterPro" id="IPR050866">
    <property type="entry name" value="CNG_cation_channel"/>
</dbReference>
<accession>A0ABQ6N9P6</accession>
<dbReference type="EMBL" id="BRYB01006497">
    <property type="protein sequence ID" value="GMI50242.1"/>
    <property type="molecule type" value="Genomic_DNA"/>
</dbReference>
<feature type="compositionally biased region" description="Polar residues" evidence="5">
    <location>
        <begin position="342"/>
        <end position="357"/>
    </location>
</feature>
<feature type="region of interest" description="Disordered" evidence="5">
    <location>
        <begin position="93"/>
        <end position="138"/>
    </location>
</feature>
<gene>
    <name evidence="8" type="ORF">TeGR_g4807</name>
</gene>
<evidence type="ECO:0000313" key="8">
    <source>
        <dbReference type="EMBL" id="GMI50242.1"/>
    </source>
</evidence>
<keyword evidence="3 6" id="KW-1133">Transmembrane helix</keyword>
<dbReference type="SUPFAM" id="SSF81324">
    <property type="entry name" value="Voltage-gated potassium channels"/>
    <property type="match status" value="1"/>
</dbReference>
<feature type="transmembrane region" description="Helical" evidence="6">
    <location>
        <begin position="463"/>
        <end position="484"/>
    </location>
</feature>
<feature type="transmembrane region" description="Helical" evidence="6">
    <location>
        <begin position="695"/>
        <end position="714"/>
    </location>
</feature>
<evidence type="ECO:0000256" key="3">
    <source>
        <dbReference type="ARBA" id="ARBA00022989"/>
    </source>
</evidence>
<comment type="caution">
    <text evidence="8">The sequence shown here is derived from an EMBL/GenBank/DDBJ whole genome shotgun (WGS) entry which is preliminary data.</text>
</comment>
<feature type="domain" description="Ion transport" evidence="7">
    <location>
        <begin position="432"/>
        <end position="726"/>
    </location>
</feature>
<feature type="transmembrane region" description="Helical" evidence="6">
    <location>
        <begin position="431"/>
        <end position="451"/>
    </location>
</feature>
<evidence type="ECO:0000256" key="4">
    <source>
        <dbReference type="ARBA" id="ARBA00023136"/>
    </source>
</evidence>
<keyword evidence="4 6" id="KW-0472">Membrane</keyword>
<evidence type="ECO:0000256" key="1">
    <source>
        <dbReference type="ARBA" id="ARBA00004141"/>
    </source>
</evidence>
<dbReference type="Gene3D" id="1.10.287.70">
    <property type="match status" value="1"/>
</dbReference>
<evidence type="ECO:0000256" key="6">
    <source>
        <dbReference type="SAM" id="Phobius"/>
    </source>
</evidence>
<dbReference type="PANTHER" id="PTHR45638:SF11">
    <property type="entry name" value="CYCLIC NUCLEOTIDE-GATED CATION CHANNEL SUBUNIT A"/>
    <property type="match status" value="1"/>
</dbReference>
<evidence type="ECO:0000256" key="2">
    <source>
        <dbReference type="ARBA" id="ARBA00022692"/>
    </source>
</evidence>
<keyword evidence="9" id="KW-1185">Reference proteome</keyword>
<evidence type="ECO:0000259" key="7">
    <source>
        <dbReference type="Pfam" id="PF00520"/>
    </source>
</evidence>
<feature type="transmembrane region" description="Helical" evidence="6">
    <location>
        <begin position="568"/>
        <end position="589"/>
    </location>
</feature>
<reference evidence="8 9" key="1">
    <citation type="journal article" date="2023" name="Commun. Biol.">
        <title>Genome analysis of Parmales, the sister group of diatoms, reveals the evolutionary specialization of diatoms from phago-mixotrophs to photoautotrophs.</title>
        <authorList>
            <person name="Ban H."/>
            <person name="Sato S."/>
            <person name="Yoshikawa S."/>
            <person name="Yamada K."/>
            <person name="Nakamura Y."/>
            <person name="Ichinomiya M."/>
            <person name="Sato N."/>
            <person name="Blanc-Mathieu R."/>
            <person name="Endo H."/>
            <person name="Kuwata A."/>
            <person name="Ogata H."/>
        </authorList>
    </citation>
    <scope>NUCLEOTIDE SEQUENCE [LARGE SCALE GENOMIC DNA]</scope>
</reference>
<dbReference type="InterPro" id="IPR005821">
    <property type="entry name" value="Ion_trans_dom"/>
</dbReference>
<organism evidence="8 9">
    <name type="scientific">Tetraparma gracilis</name>
    <dbReference type="NCBI Taxonomy" id="2962635"/>
    <lineage>
        <taxon>Eukaryota</taxon>
        <taxon>Sar</taxon>
        <taxon>Stramenopiles</taxon>
        <taxon>Ochrophyta</taxon>
        <taxon>Bolidophyceae</taxon>
        <taxon>Parmales</taxon>
        <taxon>Triparmaceae</taxon>
        <taxon>Tetraparma</taxon>
    </lineage>
</organism>
<evidence type="ECO:0000313" key="9">
    <source>
        <dbReference type="Proteomes" id="UP001165060"/>
    </source>
</evidence>
<sequence length="733" mass="81295">MSGRSADGTPRTPVPLGEVMSAESLMDMIRADPSMFDDQVEEAAPPTEPPSTTSPSPSSGNANDDDGGGGSGGLDAIALSQLDAAGYKPRASLDLSVEQASPVPPLDRGPGGPPAGPSAPPPADEVRSTSATPSKAASERFADLSVNVGVAAGDSVVPSPATDVGFESPTKLRFQHLAENGTPTPKDVFMNKGASVGFLSRALNAFGSEKSAKTPDQDKSLWANEIRPSPELLADAKKNLKAQRPSVRPSQGKIKNTSTVRVFDKIKEGTRQRLGSAGDGILDAVGGIKDAVDAGTIVFGATKRNARKSLGMLDVANLAEEKRNIEELKSSLQQFRNPMFENNKSIANDGAPQNNTKPGMRRMEAGLYKPKRRNRRNSVSPEDIMHYSQERTMNKEGKEGYVTKISPAKVDHADHLFEWVLDRDSVLYQRLYLMQIMLILVETVIIPYQFVFIQRGGEFEAPLALKWLHAITTTAYIADVWISLHLSYLDDKSELVMDLAMIRAHYFSSWRFPGDVIAAIPFDYLVLAGVDVKWWFVGIKLIKCFRLIRLSRLKIRVENQLIVNAGRIMWVLVLFVLIMHMMACLWYQISLWQEWVNEESWSWMRRHFVDISEKHYSYHPTYNETKDFDELRSMKLIDFECDERDAHRGSGPRGESWLASGNECFTGFRRYLMSLYATMMIFFGDGVDPQSEVEILFTILCGIFGLIVGAVLIGQTAEIISNMHRAEAKYKDK</sequence>
<keyword evidence="2 6" id="KW-0812">Transmembrane</keyword>
<name>A0ABQ6N9P6_9STRA</name>
<dbReference type="Proteomes" id="UP001165060">
    <property type="component" value="Unassembled WGS sequence"/>
</dbReference>
<feature type="compositionally biased region" description="Low complexity" evidence="5">
    <location>
        <begin position="42"/>
        <end position="62"/>
    </location>
</feature>